<dbReference type="InterPro" id="IPR023187">
    <property type="entry name" value="Tscrpt_reg_MarR-type_CS"/>
</dbReference>
<dbReference type="EMBL" id="BOOC01000027">
    <property type="protein sequence ID" value="GIH41935.1"/>
    <property type="molecule type" value="Genomic_DNA"/>
</dbReference>
<dbReference type="SUPFAM" id="SSF46785">
    <property type="entry name" value="Winged helix' DNA-binding domain"/>
    <property type="match status" value="1"/>
</dbReference>
<keyword evidence="2" id="KW-0238">DNA-binding</keyword>
<sequence length="164" mass="17618">MNETDSDFVVMAWRELLARHAQVSCALERELGDKHGLGVSEFEVLERLSENLATCSSDGRSQLRVQELAGQVHLSQSALSRLIARLERDGLVARALCEADRRGVFVHITDEGRRRHAAATPTHRAVLAAHLFPHLVTAQGTAAGTCAGESAHTAAESSPTTATA</sequence>
<reference evidence="5 6" key="1">
    <citation type="submission" date="2021-01" db="EMBL/GenBank/DDBJ databases">
        <title>Whole genome shotgun sequence of Microbispora corallina NBRC 16416.</title>
        <authorList>
            <person name="Komaki H."/>
            <person name="Tamura T."/>
        </authorList>
    </citation>
    <scope>NUCLEOTIDE SEQUENCE [LARGE SCALE GENOMIC DNA]</scope>
    <source>
        <strain evidence="5 6">NBRC 16416</strain>
    </source>
</reference>
<dbReference type="PANTHER" id="PTHR33164">
    <property type="entry name" value="TRANSCRIPTIONAL REGULATOR, MARR FAMILY"/>
    <property type="match status" value="1"/>
</dbReference>
<dbReference type="InterPro" id="IPR000835">
    <property type="entry name" value="HTH_MarR-typ"/>
</dbReference>
<accession>A0ABQ4G4I5</accession>
<keyword evidence="3" id="KW-0804">Transcription</keyword>
<keyword evidence="6" id="KW-1185">Reference proteome</keyword>
<dbReference type="Gene3D" id="1.10.10.10">
    <property type="entry name" value="Winged helix-like DNA-binding domain superfamily/Winged helix DNA-binding domain"/>
    <property type="match status" value="1"/>
</dbReference>
<comment type="caution">
    <text evidence="5">The sequence shown here is derived from an EMBL/GenBank/DDBJ whole genome shotgun (WGS) entry which is preliminary data.</text>
</comment>
<proteinExistence type="predicted"/>
<evidence type="ECO:0000313" key="5">
    <source>
        <dbReference type="EMBL" id="GIH41935.1"/>
    </source>
</evidence>
<evidence type="ECO:0000256" key="1">
    <source>
        <dbReference type="ARBA" id="ARBA00023015"/>
    </source>
</evidence>
<dbReference type="InterPro" id="IPR036390">
    <property type="entry name" value="WH_DNA-bd_sf"/>
</dbReference>
<evidence type="ECO:0000256" key="2">
    <source>
        <dbReference type="ARBA" id="ARBA00023125"/>
    </source>
</evidence>
<dbReference type="InterPro" id="IPR039422">
    <property type="entry name" value="MarR/SlyA-like"/>
</dbReference>
<dbReference type="PRINTS" id="PR00598">
    <property type="entry name" value="HTHMARR"/>
</dbReference>
<dbReference type="RefSeq" id="WP_204059239.1">
    <property type="nucleotide sequence ID" value="NZ_BAAAGP010000042.1"/>
</dbReference>
<protein>
    <submittedName>
        <fullName evidence="5">MarR family transcriptional regulator</fullName>
    </submittedName>
</protein>
<evidence type="ECO:0000259" key="4">
    <source>
        <dbReference type="PROSITE" id="PS50995"/>
    </source>
</evidence>
<name>A0ABQ4G4I5_9ACTN</name>
<dbReference type="Pfam" id="PF01047">
    <property type="entry name" value="MarR"/>
    <property type="match status" value="1"/>
</dbReference>
<dbReference type="PROSITE" id="PS50995">
    <property type="entry name" value="HTH_MARR_2"/>
    <property type="match status" value="1"/>
</dbReference>
<evidence type="ECO:0000313" key="6">
    <source>
        <dbReference type="Proteomes" id="UP000603904"/>
    </source>
</evidence>
<organism evidence="5 6">
    <name type="scientific">Microbispora corallina</name>
    <dbReference type="NCBI Taxonomy" id="83302"/>
    <lineage>
        <taxon>Bacteria</taxon>
        <taxon>Bacillati</taxon>
        <taxon>Actinomycetota</taxon>
        <taxon>Actinomycetes</taxon>
        <taxon>Streptosporangiales</taxon>
        <taxon>Streptosporangiaceae</taxon>
        <taxon>Microbispora</taxon>
    </lineage>
</organism>
<evidence type="ECO:0000256" key="3">
    <source>
        <dbReference type="ARBA" id="ARBA00023163"/>
    </source>
</evidence>
<dbReference type="PANTHER" id="PTHR33164:SF99">
    <property type="entry name" value="MARR FAMILY REGULATORY PROTEIN"/>
    <property type="match status" value="1"/>
</dbReference>
<keyword evidence="1" id="KW-0805">Transcription regulation</keyword>
<dbReference type="SMART" id="SM00347">
    <property type="entry name" value="HTH_MARR"/>
    <property type="match status" value="1"/>
</dbReference>
<dbReference type="InterPro" id="IPR036388">
    <property type="entry name" value="WH-like_DNA-bd_sf"/>
</dbReference>
<gene>
    <name evidence="5" type="ORF">Mco01_49350</name>
</gene>
<dbReference type="Proteomes" id="UP000603904">
    <property type="component" value="Unassembled WGS sequence"/>
</dbReference>
<dbReference type="PROSITE" id="PS01117">
    <property type="entry name" value="HTH_MARR_1"/>
    <property type="match status" value="1"/>
</dbReference>
<feature type="domain" description="HTH marR-type" evidence="4">
    <location>
        <begin position="1"/>
        <end position="164"/>
    </location>
</feature>